<sequence length="216" mass="22853">SLPLPPSPYSLVATRPLTAYPSGGVGDASPLKLVDHVLLRSSGVPTSSHLLPPGTVLPTYEGALRNALGHFDVEPLVDKLAGGPLSDEEQSTLEGARLLQGLVVELDKSLSSVTSVAEHDRALRRDVVPAIHGSFEEMDETTAHVLAGFFAAHSEQVRLVTAHRTREMAGRGGHEVPGGEAVHEYALKWAAGRDGVDAVSCELSTVAYVEEVLGRQ</sequence>
<organism evidence="1 2">
    <name type="scientific">Tetraparma gracilis</name>
    <dbReference type="NCBI Taxonomy" id="2962635"/>
    <lineage>
        <taxon>Eukaryota</taxon>
        <taxon>Sar</taxon>
        <taxon>Stramenopiles</taxon>
        <taxon>Ochrophyta</taxon>
        <taxon>Bolidophyceae</taxon>
        <taxon>Parmales</taxon>
        <taxon>Triparmaceae</taxon>
        <taxon>Tetraparma</taxon>
    </lineage>
</organism>
<name>A0ABQ6MIF3_9STRA</name>
<protein>
    <submittedName>
        <fullName evidence="1">Uncharacterized protein</fullName>
    </submittedName>
</protein>
<gene>
    <name evidence="1" type="ORF">TeGR_g3731</name>
</gene>
<dbReference type="Proteomes" id="UP001165060">
    <property type="component" value="Unassembled WGS sequence"/>
</dbReference>
<accession>A0ABQ6MIF3</accession>
<evidence type="ECO:0000313" key="1">
    <source>
        <dbReference type="EMBL" id="GMI27009.1"/>
    </source>
</evidence>
<dbReference type="EMBL" id="BRYB01002884">
    <property type="protein sequence ID" value="GMI27009.1"/>
    <property type="molecule type" value="Genomic_DNA"/>
</dbReference>
<proteinExistence type="predicted"/>
<evidence type="ECO:0000313" key="2">
    <source>
        <dbReference type="Proteomes" id="UP001165060"/>
    </source>
</evidence>
<reference evidence="1 2" key="1">
    <citation type="journal article" date="2023" name="Commun. Biol.">
        <title>Genome analysis of Parmales, the sister group of diatoms, reveals the evolutionary specialization of diatoms from phago-mixotrophs to photoautotrophs.</title>
        <authorList>
            <person name="Ban H."/>
            <person name="Sato S."/>
            <person name="Yoshikawa S."/>
            <person name="Yamada K."/>
            <person name="Nakamura Y."/>
            <person name="Ichinomiya M."/>
            <person name="Sato N."/>
            <person name="Blanc-Mathieu R."/>
            <person name="Endo H."/>
            <person name="Kuwata A."/>
            <person name="Ogata H."/>
        </authorList>
    </citation>
    <scope>NUCLEOTIDE SEQUENCE [LARGE SCALE GENOMIC DNA]</scope>
</reference>
<keyword evidence="2" id="KW-1185">Reference proteome</keyword>
<feature type="non-terminal residue" evidence="1">
    <location>
        <position position="1"/>
    </location>
</feature>
<comment type="caution">
    <text evidence="1">The sequence shown here is derived from an EMBL/GenBank/DDBJ whole genome shotgun (WGS) entry which is preliminary data.</text>
</comment>